<dbReference type="Proteomes" id="UP001500724">
    <property type="component" value="Unassembled WGS sequence"/>
</dbReference>
<evidence type="ECO:0000313" key="2">
    <source>
        <dbReference type="Proteomes" id="UP001500724"/>
    </source>
</evidence>
<evidence type="ECO:0000313" key="1">
    <source>
        <dbReference type="EMBL" id="GAA0657195.1"/>
    </source>
</evidence>
<sequence length="208" mass="23247">MSVLHITYTSSDSDLIPAGVTIPANVRKAMTARDAAFDDYAEALIKYDDVIGQGYIERAQQRDADRAREAVRRGQDPHDGISEVARVTAEHGRAVGIINALAERVRQHDTEVYRQWARALPSVEAELRDALPKDAQEMRQAEAAYRAAKGAYRARVATLAYVSLQQKGRVRSLTDAPRYWVAPKFDQTEEELARLWLAEHSVDIDDAA</sequence>
<accession>A0ABP3SS18</accession>
<keyword evidence="2" id="KW-1185">Reference proteome</keyword>
<protein>
    <submittedName>
        <fullName evidence="1">Uncharacterized protein</fullName>
    </submittedName>
</protein>
<reference evidence="2" key="1">
    <citation type="journal article" date="2019" name="Int. J. Syst. Evol. Microbiol.">
        <title>The Global Catalogue of Microorganisms (GCM) 10K type strain sequencing project: providing services to taxonomists for standard genome sequencing and annotation.</title>
        <authorList>
            <consortium name="The Broad Institute Genomics Platform"/>
            <consortium name="The Broad Institute Genome Sequencing Center for Infectious Disease"/>
            <person name="Wu L."/>
            <person name="Ma J."/>
        </authorList>
    </citation>
    <scope>NUCLEOTIDE SEQUENCE [LARGE SCALE GENOMIC DNA]</scope>
    <source>
        <strain evidence="2">JCM 10367</strain>
    </source>
</reference>
<proteinExistence type="predicted"/>
<name>A0ABP3SS18_9ACTN</name>
<gene>
    <name evidence="1" type="ORF">GCM10009535_40270</name>
</gene>
<comment type="caution">
    <text evidence="1">The sequence shown here is derived from an EMBL/GenBank/DDBJ whole genome shotgun (WGS) entry which is preliminary data.</text>
</comment>
<organism evidence="1 2">
    <name type="scientific">Streptomyces thermocarboxydovorans</name>
    <dbReference type="NCBI Taxonomy" id="59298"/>
    <lineage>
        <taxon>Bacteria</taxon>
        <taxon>Bacillati</taxon>
        <taxon>Actinomycetota</taxon>
        <taxon>Actinomycetes</taxon>
        <taxon>Kitasatosporales</taxon>
        <taxon>Streptomycetaceae</taxon>
        <taxon>Streptomyces</taxon>
    </lineage>
</organism>
<dbReference type="RefSeq" id="WP_344003670.1">
    <property type="nucleotide sequence ID" value="NZ_BAAAGU010000042.1"/>
</dbReference>
<dbReference type="EMBL" id="BAAAGU010000042">
    <property type="protein sequence ID" value="GAA0657195.1"/>
    <property type="molecule type" value="Genomic_DNA"/>
</dbReference>